<reference evidence="2" key="1">
    <citation type="submission" date="2023-07" db="EMBL/GenBank/DDBJ databases">
        <title>Genome sequencing of Purple Non-Sulfur Bacteria from various extreme environments.</title>
        <authorList>
            <person name="Mayer M."/>
        </authorList>
    </citation>
    <scope>NUCLEOTIDE SEQUENCE [LARGE SCALE GENOMIC DNA]</scope>
    <source>
        <strain evidence="2">DSM 17935</strain>
    </source>
</reference>
<name>A0ABT3H6X9_9HYPH</name>
<dbReference type="Proteomes" id="UP001209755">
    <property type="component" value="Unassembled WGS sequence"/>
</dbReference>
<gene>
    <name evidence="1" type="ORF">M2319_000469</name>
</gene>
<dbReference type="EMBL" id="JAOQNS010000001">
    <property type="protein sequence ID" value="MCW2306153.1"/>
    <property type="molecule type" value="Genomic_DNA"/>
</dbReference>
<accession>A0ABT3H6X9</accession>
<evidence type="ECO:0000313" key="1">
    <source>
        <dbReference type="EMBL" id="MCW2306153.1"/>
    </source>
</evidence>
<evidence type="ECO:0000313" key="2">
    <source>
        <dbReference type="Proteomes" id="UP001209755"/>
    </source>
</evidence>
<dbReference type="RefSeq" id="WP_264599818.1">
    <property type="nucleotide sequence ID" value="NZ_JAOQNS010000001.1"/>
</dbReference>
<organism evidence="1 2">
    <name type="scientific">Rhodobium gokarnense</name>
    <dbReference type="NCBI Taxonomy" id="364296"/>
    <lineage>
        <taxon>Bacteria</taxon>
        <taxon>Pseudomonadati</taxon>
        <taxon>Pseudomonadota</taxon>
        <taxon>Alphaproteobacteria</taxon>
        <taxon>Hyphomicrobiales</taxon>
        <taxon>Rhodobiaceae</taxon>
        <taxon>Rhodobium</taxon>
    </lineage>
</organism>
<keyword evidence="2" id="KW-1185">Reference proteome</keyword>
<protein>
    <submittedName>
        <fullName evidence="1">Uncharacterized protein</fullName>
    </submittedName>
</protein>
<sequence>MARFSQLQVSGKLGKFNGQMQVGDVTTFRLSNAAYGRKRSEAASKDARKRIPATAGVRPIAGIAAKMLDAEPDLTSMWRP</sequence>
<proteinExistence type="predicted"/>
<comment type="caution">
    <text evidence="1">The sequence shown here is derived from an EMBL/GenBank/DDBJ whole genome shotgun (WGS) entry which is preliminary data.</text>
</comment>